<dbReference type="OrthoDB" id="1494738at2"/>
<comment type="caution">
    <text evidence="1">The sequence shown here is derived from an EMBL/GenBank/DDBJ whole genome shotgun (WGS) entry which is preliminary data.</text>
</comment>
<gene>
    <name evidence="1" type="ORF">DXV75_16815</name>
</gene>
<dbReference type="Proteomes" id="UP000256561">
    <property type="component" value="Unassembled WGS sequence"/>
</dbReference>
<protein>
    <submittedName>
        <fullName evidence="1">Uncharacterized protein</fullName>
    </submittedName>
</protein>
<organism evidence="1 2">
    <name type="scientific">Alteromonas aestuariivivens</name>
    <dbReference type="NCBI Taxonomy" id="1938339"/>
    <lineage>
        <taxon>Bacteria</taxon>
        <taxon>Pseudomonadati</taxon>
        <taxon>Pseudomonadota</taxon>
        <taxon>Gammaproteobacteria</taxon>
        <taxon>Alteromonadales</taxon>
        <taxon>Alteromonadaceae</taxon>
        <taxon>Alteromonas/Salinimonas group</taxon>
        <taxon>Alteromonas</taxon>
    </lineage>
</organism>
<reference evidence="2" key="1">
    <citation type="submission" date="2018-08" db="EMBL/GenBank/DDBJ databases">
        <authorList>
            <person name="Zhang J."/>
            <person name="Du Z.-J."/>
        </authorList>
    </citation>
    <scope>NUCLEOTIDE SEQUENCE [LARGE SCALE GENOMIC DNA]</scope>
    <source>
        <strain evidence="2">KCTC 52655</strain>
    </source>
</reference>
<evidence type="ECO:0000313" key="1">
    <source>
        <dbReference type="EMBL" id="RDV23902.1"/>
    </source>
</evidence>
<evidence type="ECO:0000313" key="2">
    <source>
        <dbReference type="Proteomes" id="UP000256561"/>
    </source>
</evidence>
<proteinExistence type="predicted"/>
<dbReference type="AlphaFoldDB" id="A0A3D8M439"/>
<dbReference type="EMBL" id="QRHA01000020">
    <property type="protein sequence ID" value="RDV23902.1"/>
    <property type="molecule type" value="Genomic_DNA"/>
</dbReference>
<name>A0A3D8M439_9ALTE</name>
<sequence length="195" mass="22625">MTGLYDWNPMPHKVDVKCPSCHKKAEFEFAEVVKIKLKKDVPFFQNSPQFEYQMLSDHCGHGVHGAFFFEGLHGSVNAISNLPDGYSSSDWSHSQYLIRSQRYDIGSIICSHCSKRGIYNLNWPQDAFYSVSHKNKCLWAFNRESANDLLSFIESNERSESTYKWQSFLRHIPSNFKGKKARTDISKKLRQRLSC</sequence>
<keyword evidence="2" id="KW-1185">Reference proteome</keyword>
<accession>A0A3D8M439</accession>